<organism evidence="1">
    <name type="scientific">marine sediment metagenome</name>
    <dbReference type="NCBI Taxonomy" id="412755"/>
    <lineage>
        <taxon>unclassified sequences</taxon>
        <taxon>metagenomes</taxon>
        <taxon>ecological metagenomes</taxon>
    </lineage>
</organism>
<accession>X1CN46</accession>
<comment type="caution">
    <text evidence="1">The sequence shown here is derived from an EMBL/GenBank/DDBJ whole genome shotgun (WGS) entry which is preliminary data.</text>
</comment>
<evidence type="ECO:0000313" key="1">
    <source>
        <dbReference type="EMBL" id="GAH09866.1"/>
    </source>
</evidence>
<dbReference type="EMBL" id="BART01032335">
    <property type="protein sequence ID" value="GAH09866.1"/>
    <property type="molecule type" value="Genomic_DNA"/>
</dbReference>
<proteinExistence type="predicted"/>
<dbReference type="AlphaFoldDB" id="X1CN46"/>
<protein>
    <submittedName>
        <fullName evidence="1">Uncharacterized protein</fullName>
    </submittedName>
</protein>
<feature type="non-terminal residue" evidence="1">
    <location>
        <position position="40"/>
    </location>
</feature>
<gene>
    <name evidence="1" type="ORF">S01H4_55915</name>
</gene>
<sequence length="40" mass="4487">MAAVIKEGKKPEVITDLTEVELDKFRSADKLTADEVLDMH</sequence>
<name>X1CN46_9ZZZZ</name>
<reference evidence="1" key="1">
    <citation type="journal article" date="2014" name="Front. Microbiol.">
        <title>High frequency of phylogenetically diverse reductive dehalogenase-homologous genes in deep subseafloor sedimentary metagenomes.</title>
        <authorList>
            <person name="Kawai M."/>
            <person name="Futagami T."/>
            <person name="Toyoda A."/>
            <person name="Takaki Y."/>
            <person name="Nishi S."/>
            <person name="Hori S."/>
            <person name="Arai W."/>
            <person name="Tsubouchi T."/>
            <person name="Morono Y."/>
            <person name="Uchiyama I."/>
            <person name="Ito T."/>
            <person name="Fujiyama A."/>
            <person name="Inagaki F."/>
            <person name="Takami H."/>
        </authorList>
    </citation>
    <scope>NUCLEOTIDE SEQUENCE</scope>
    <source>
        <strain evidence="1">Expedition CK06-06</strain>
    </source>
</reference>